<organism evidence="3 4">
    <name type="scientific">Dreissena polymorpha</name>
    <name type="common">Zebra mussel</name>
    <name type="synonym">Mytilus polymorpha</name>
    <dbReference type="NCBI Taxonomy" id="45954"/>
    <lineage>
        <taxon>Eukaryota</taxon>
        <taxon>Metazoa</taxon>
        <taxon>Spiralia</taxon>
        <taxon>Lophotrochozoa</taxon>
        <taxon>Mollusca</taxon>
        <taxon>Bivalvia</taxon>
        <taxon>Autobranchia</taxon>
        <taxon>Heteroconchia</taxon>
        <taxon>Euheterodonta</taxon>
        <taxon>Imparidentia</taxon>
        <taxon>Neoheterodontei</taxon>
        <taxon>Myida</taxon>
        <taxon>Dreissenoidea</taxon>
        <taxon>Dreissenidae</taxon>
        <taxon>Dreissena</taxon>
    </lineage>
</organism>
<sequence length="55" mass="6207">MALELLSSMLLILLERQAKTQLPAGEYANPSEELKRSAKNVPKTNTISKKRHDRS</sequence>
<dbReference type="AlphaFoldDB" id="A0A9D4J600"/>
<proteinExistence type="predicted"/>
<reference evidence="3" key="1">
    <citation type="journal article" date="2019" name="bioRxiv">
        <title>The Genome of the Zebra Mussel, Dreissena polymorpha: A Resource for Invasive Species Research.</title>
        <authorList>
            <person name="McCartney M.A."/>
            <person name="Auch B."/>
            <person name="Kono T."/>
            <person name="Mallez S."/>
            <person name="Zhang Y."/>
            <person name="Obille A."/>
            <person name="Becker A."/>
            <person name="Abrahante J.E."/>
            <person name="Garbe J."/>
            <person name="Badalamenti J.P."/>
            <person name="Herman A."/>
            <person name="Mangelson H."/>
            <person name="Liachko I."/>
            <person name="Sullivan S."/>
            <person name="Sone E.D."/>
            <person name="Koren S."/>
            <person name="Silverstein K.A.T."/>
            <person name="Beckman K.B."/>
            <person name="Gohl D.M."/>
        </authorList>
    </citation>
    <scope>NUCLEOTIDE SEQUENCE</scope>
    <source>
        <strain evidence="3">Duluth1</strain>
        <tissue evidence="3">Whole animal</tissue>
    </source>
</reference>
<dbReference type="Proteomes" id="UP000828390">
    <property type="component" value="Unassembled WGS sequence"/>
</dbReference>
<evidence type="ECO:0000313" key="3">
    <source>
        <dbReference type="EMBL" id="KAH3796878.1"/>
    </source>
</evidence>
<feature type="signal peptide" evidence="2">
    <location>
        <begin position="1"/>
        <end position="20"/>
    </location>
</feature>
<name>A0A9D4J600_DREPO</name>
<feature type="chain" id="PRO_5039731438" evidence="2">
    <location>
        <begin position="21"/>
        <end position="55"/>
    </location>
</feature>
<dbReference type="EMBL" id="JAIWYP010000007">
    <property type="protein sequence ID" value="KAH3796878.1"/>
    <property type="molecule type" value="Genomic_DNA"/>
</dbReference>
<gene>
    <name evidence="3" type="ORF">DPMN_150455</name>
</gene>
<accession>A0A9D4J600</accession>
<evidence type="ECO:0000256" key="1">
    <source>
        <dbReference type="SAM" id="MobiDB-lite"/>
    </source>
</evidence>
<reference evidence="3" key="2">
    <citation type="submission" date="2020-11" db="EMBL/GenBank/DDBJ databases">
        <authorList>
            <person name="McCartney M.A."/>
            <person name="Auch B."/>
            <person name="Kono T."/>
            <person name="Mallez S."/>
            <person name="Becker A."/>
            <person name="Gohl D.M."/>
            <person name="Silverstein K.A.T."/>
            <person name="Koren S."/>
            <person name="Bechman K.B."/>
            <person name="Herman A."/>
            <person name="Abrahante J.E."/>
            <person name="Garbe J."/>
        </authorList>
    </citation>
    <scope>NUCLEOTIDE SEQUENCE</scope>
    <source>
        <strain evidence="3">Duluth1</strain>
        <tissue evidence="3">Whole animal</tissue>
    </source>
</reference>
<evidence type="ECO:0000313" key="4">
    <source>
        <dbReference type="Proteomes" id="UP000828390"/>
    </source>
</evidence>
<protein>
    <submittedName>
        <fullName evidence="3">Uncharacterized protein</fullName>
    </submittedName>
</protein>
<feature type="region of interest" description="Disordered" evidence="1">
    <location>
        <begin position="21"/>
        <end position="55"/>
    </location>
</feature>
<comment type="caution">
    <text evidence="3">The sequence shown here is derived from an EMBL/GenBank/DDBJ whole genome shotgun (WGS) entry which is preliminary data.</text>
</comment>
<keyword evidence="4" id="KW-1185">Reference proteome</keyword>
<keyword evidence="2" id="KW-0732">Signal</keyword>
<evidence type="ECO:0000256" key="2">
    <source>
        <dbReference type="SAM" id="SignalP"/>
    </source>
</evidence>